<dbReference type="EMBL" id="LSSL01007577">
    <property type="protein sequence ID" value="OLY77923.1"/>
    <property type="molecule type" value="Genomic_DNA"/>
</dbReference>
<feature type="region of interest" description="Disordered" evidence="1">
    <location>
        <begin position="1"/>
        <end position="33"/>
    </location>
</feature>
<protein>
    <submittedName>
        <fullName evidence="2">Uncharacterized protein</fullName>
    </submittedName>
</protein>
<reference evidence="2 3" key="1">
    <citation type="journal article" date="2016" name="Mol. Biol. Evol.">
        <title>Genome-Wide Survey of Gut Fungi (Harpellales) Reveals the First Horizontally Transferred Ubiquitin Gene from a Mosquito Host.</title>
        <authorList>
            <person name="Wang Y."/>
            <person name="White M.M."/>
            <person name="Kvist S."/>
            <person name="Moncalvo J.M."/>
        </authorList>
    </citation>
    <scope>NUCLEOTIDE SEQUENCE [LARGE SCALE GENOMIC DNA]</scope>
    <source>
        <strain evidence="2 3">ALG-7-W6</strain>
    </source>
</reference>
<dbReference type="Proteomes" id="UP000187455">
    <property type="component" value="Unassembled WGS sequence"/>
</dbReference>
<organism evidence="2 3">
    <name type="scientific">Smittium mucronatum</name>
    <dbReference type="NCBI Taxonomy" id="133383"/>
    <lineage>
        <taxon>Eukaryota</taxon>
        <taxon>Fungi</taxon>
        <taxon>Fungi incertae sedis</taxon>
        <taxon>Zoopagomycota</taxon>
        <taxon>Kickxellomycotina</taxon>
        <taxon>Harpellomycetes</taxon>
        <taxon>Harpellales</taxon>
        <taxon>Legeriomycetaceae</taxon>
        <taxon>Smittium</taxon>
    </lineage>
</organism>
<dbReference type="AlphaFoldDB" id="A0A1R0GLZ3"/>
<name>A0A1R0GLZ3_9FUNG</name>
<comment type="caution">
    <text evidence="2">The sequence shown here is derived from an EMBL/GenBank/DDBJ whole genome shotgun (WGS) entry which is preliminary data.</text>
</comment>
<feature type="compositionally biased region" description="Basic and acidic residues" evidence="1">
    <location>
        <begin position="19"/>
        <end position="31"/>
    </location>
</feature>
<evidence type="ECO:0000313" key="2">
    <source>
        <dbReference type="EMBL" id="OLY77923.1"/>
    </source>
</evidence>
<evidence type="ECO:0000256" key="1">
    <source>
        <dbReference type="SAM" id="MobiDB-lite"/>
    </source>
</evidence>
<feature type="compositionally biased region" description="Polar residues" evidence="1">
    <location>
        <begin position="1"/>
        <end position="18"/>
    </location>
</feature>
<sequence length="178" mass="20890">MNNFNQSFRSQKDSGNSPKKQDRDNYKKSRPIEGSVFKQAKHAFLLRDDLEILQSKADNDMLNNFYKNNLKKIKNRTLNSDLAIRTHHRQVTSSIYPQTHDSLQNFNKVKTVAENPMSISLKKNRSISPTVISSFERKNREVSITRAIKELDGYITDHDIELEKKKELYKRFKKMNVI</sequence>
<keyword evidence="3" id="KW-1185">Reference proteome</keyword>
<accession>A0A1R0GLZ3</accession>
<evidence type="ECO:0000313" key="3">
    <source>
        <dbReference type="Proteomes" id="UP000187455"/>
    </source>
</evidence>
<gene>
    <name evidence="2" type="ORF">AYI68_g8042</name>
</gene>
<proteinExistence type="predicted"/>